<dbReference type="SUPFAM" id="SSF53474">
    <property type="entry name" value="alpha/beta-Hydrolases"/>
    <property type="match status" value="1"/>
</dbReference>
<evidence type="ECO:0008006" key="3">
    <source>
        <dbReference type="Google" id="ProtNLM"/>
    </source>
</evidence>
<name>A0ABY0CF18_9GAMM</name>
<comment type="caution">
    <text evidence="1">The sequence shown here is derived from an EMBL/GenBank/DDBJ whole genome shotgun (WGS) entry which is preliminary data.</text>
</comment>
<accession>A0ABY0CF18</accession>
<keyword evidence="2" id="KW-1185">Reference proteome</keyword>
<organism evidence="1 2">
    <name type="scientific">Legionella qingyii</name>
    <dbReference type="NCBI Taxonomy" id="2184757"/>
    <lineage>
        <taxon>Bacteria</taxon>
        <taxon>Pseudomonadati</taxon>
        <taxon>Pseudomonadota</taxon>
        <taxon>Gammaproteobacteria</taxon>
        <taxon>Legionellales</taxon>
        <taxon>Legionellaceae</taxon>
        <taxon>Legionella</taxon>
    </lineage>
</organism>
<dbReference type="EMBL" id="RZGX01000020">
    <property type="protein sequence ID" value="RUR21005.1"/>
    <property type="molecule type" value="Genomic_DNA"/>
</dbReference>
<dbReference type="InterPro" id="IPR029058">
    <property type="entry name" value="AB_hydrolase_fold"/>
</dbReference>
<evidence type="ECO:0000313" key="1">
    <source>
        <dbReference type="EMBL" id="RUR21005.1"/>
    </source>
</evidence>
<gene>
    <name evidence="1" type="ORF">ELY20_13740</name>
</gene>
<evidence type="ECO:0000313" key="2">
    <source>
        <dbReference type="Proteomes" id="UP000287374"/>
    </source>
</evidence>
<reference evidence="1 2" key="1">
    <citation type="submission" date="2018-12" db="EMBL/GenBank/DDBJ databases">
        <title>Legionella sp,whole genome shotgun sequence.</title>
        <authorList>
            <person name="Wu H."/>
        </authorList>
    </citation>
    <scope>NUCLEOTIDE SEQUENCE [LARGE SCALE GENOMIC DNA]</scope>
    <source>
        <strain evidence="2">km489</strain>
    </source>
</reference>
<sequence>MSGGTVFKGGLELKFFEQQEFESLDGADVSEQAPILARNILRFFTMGWTGSWTQFLTPTVLYSFFLQRDTDLLREVRFAMQQGFLELFKQLQGKDLSSDEGEQVQLYLSNCLSILPYGDLTPYESVTIPQCIDGHWELVEYQVTPIELTERHWWKSFFSYDNDRVFAYGLKPIFHEKAESHLIFMGTTYPAGQGFLTQIKTDSKGFESIGLSLYRSGRERIRDWLSQQKNTIHVCGLSLGGALSLLLAIDKGNYKLSRVDALNPPGLYDPLFKSGFDYWDELKDKPKVVVQKQGNDPVSAFGIWKKGWDILQVIPPQDKQGPNAFCDHCLNYAGFADTEFRYISAEDDNSQRKTHHLLFNAAVRSFIYYYVLVPYTYAVRPFGYYVLNKLLPQSTGSPASQNVTGLAKIHHPYLLRNSSMDMYHENNTVEIDLTYQQINTYYQITRCLIKGKDFLPGTDQESKHTPGMTKETLLRESDDFQNAHLQVSFKATKAKASHVLHTLTLVRQLGLDNKEKLKSILEKHYETYRLGKQ</sequence>
<dbReference type="RefSeq" id="WP_127059500.1">
    <property type="nucleotide sequence ID" value="NZ_RZGX01000020.1"/>
</dbReference>
<dbReference type="Proteomes" id="UP000287374">
    <property type="component" value="Unassembled WGS sequence"/>
</dbReference>
<dbReference type="Gene3D" id="3.40.50.1820">
    <property type="entry name" value="alpha/beta hydrolase"/>
    <property type="match status" value="1"/>
</dbReference>
<proteinExistence type="predicted"/>
<protein>
    <recommendedName>
        <fullName evidence="3">Fungal lipase-like domain-containing protein</fullName>
    </recommendedName>
</protein>